<feature type="transmembrane region" description="Helical" evidence="2">
    <location>
        <begin position="6"/>
        <end position="22"/>
    </location>
</feature>
<keyword evidence="5" id="KW-1185">Reference proteome</keyword>
<gene>
    <name evidence="4" type="ORF">GSTUAT00009327001</name>
</gene>
<reference evidence="4" key="1">
    <citation type="submission" date="2015-10" db="EMBL/GenBank/DDBJ databases">
        <authorList>
            <person name="Regsiter A."/>
            <person name="william w."/>
        </authorList>
    </citation>
    <scope>NUCLEOTIDE SEQUENCE</scope>
    <source>
        <strain evidence="4">Montdore</strain>
    </source>
</reference>
<evidence type="ECO:0000256" key="1">
    <source>
        <dbReference type="ARBA" id="ARBA00004141"/>
    </source>
</evidence>
<dbReference type="InterPro" id="IPR020846">
    <property type="entry name" value="MFS_dom"/>
</dbReference>
<evidence type="ECO:0000256" key="2">
    <source>
        <dbReference type="SAM" id="Phobius"/>
    </source>
</evidence>
<keyword evidence="2" id="KW-1133">Transmembrane helix</keyword>
<sequence>WRTLFWFGAYPPLLIILFRLYLPEANSLLERQATRIER</sequence>
<dbReference type="GO" id="GO:0022857">
    <property type="term" value="F:transmembrane transporter activity"/>
    <property type="evidence" value="ECO:0007669"/>
    <property type="project" value="InterPro"/>
</dbReference>
<protein>
    <recommendedName>
        <fullName evidence="3">Major facilitator superfamily (MFS) profile domain-containing protein</fullName>
    </recommendedName>
</protein>
<organism evidence="4 5">
    <name type="scientific">Tuber aestivum</name>
    <name type="common">summer truffle</name>
    <dbReference type="NCBI Taxonomy" id="59557"/>
    <lineage>
        <taxon>Eukaryota</taxon>
        <taxon>Fungi</taxon>
        <taxon>Dikarya</taxon>
        <taxon>Ascomycota</taxon>
        <taxon>Pezizomycotina</taxon>
        <taxon>Pezizomycetes</taxon>
        <taxon>Pezizales</taxon>
        <taxon>Tuberaceae</taxon>
        <taxon>Tuber</taxon>
    </lineage>
</organism>
<evidence type="ECO:0000259" key="3">
    <source>
        <dbReference type="PROSITE" id="PS50850"/>
    </source>
</evidence>
<accession>A0A292PH89</accession>
<dbReference type="Proteomes" id="UP001412239">
    <property type="component" value="Unassembled WGS sequence"/>
</dbReference>
<keyword evidence="2" id="KW-0472">Membrane</keyword>
<evidence type="ECO:0000313" key="5">
    <source>
        <dbReference type="Proteomes" id="UP001412239"/>
    </source>
</evidence>
<comment type="subcellular location">
    <subcellularLocation>
        <location evidence="1">Membrane</location>
        <topology evidence="1">Multi-pass membrane protein</topology>
    </subcellularLocation>
</comment>
<feature type="domain" description="Major facilitator superfamily (MFS) profile" evidence="3">
    <location>
        <begin position="1"/>
        <end position="38"/>
    </location>
</feature>
<dbReference type="GO" id="GO:0016020">
    <property type="term" value="C:membrane"/>
    <property type="evidence" value="ECO:0007669"/>
    <property type="project" value="UniProtKB-SubCell"/>
</dbReference>
<feature type="non-terminal residue" evidence="4">
    <location>
        <position position="1"/>
    </location>
</feature>
<proteinExistence type="predicted"/>
<dbReference type="AlphaFoldDB" id="A0A292PH89"/>
<dbReference type="PROSITE" id="PS50850">
    <property type="entry name" value="MFS"/>
    <property type="match status" value="1"/>
</dbReference>
<keyword evidence="2" id="KW-0812">Transmembrane</keyword>
<name>A0A292PH89_9PEZI</name>
<dbReference type="EMBL" id="LN893481">
    <property type="protein sequence ID" value="CUS06622.1"/>
    <property type="molecule type" value="Genomic_DNA"/>
</dbReference>
<feature type="non-terminal residue" evidence="4">
    <location>
        <position position="38"/>
    </location>
</feature>
<evidence type="ECO:0000313" key="4">
    <source>
        <dbReference type="EMBL" id="CUS06622.1"/>
    </source>
</evidence>